<dbReference type="EMBL" id="JAJSOF020000001">
    <property type="protein sequence ID" value="KAJ4451801.1"/>
    <property type="molecule type" value="Genomic_DNA"/>
</dbReference>
<dbReference type="Pfam" id="PF14529">
    <property type="entry name" value="Exo_endo_phos_2"/>
    <property type="match status" value="1"/>
</dbReference>
<reference evidence="3 4" key="1">
    <citation type="journal article" date="2022" name="Allergy">
        <title>Genome assembly and annotation of Periplaneta americana reveal a comprehensive cockroach allergen profile.</title>
        <authorList>
            <person name="Wang L."/>
            <person name="Xiong Q."/>
            <person name="Saelim N."/>
            <person name="Wang L."/>
            <person name="Nong W."/>
            <person name="Wan A.T."/>
            <person name="Shi M."/>
            <person name="Liu X."/>
            <person name="Cao Q."/>
            <person name="Hui J.H.L."/>
            <person name="Sookrung N."/>
            <person name="Leung T.F."/>
            <person name="Tungtrongchitr A."/>
            <person name="Tsui S.K.W."/>
        </authorList>
    </citation>
    <scope>NUCLEOTIDE SEQUENCE [LARGE SCALE GENOMIC DNA]</scope>
    <source>
        <strain evidence="3">PWHHKU_190912</strain>
    </source>
</reference>
<organism evidence="3 4">
    <name type="scientific">Periplaneta americana</name>
    <name type="common">American cockroach</name>
    <name type="synonym">Blatta americana</name>
    <dbReference type="NCBI Taxonomy" id="6978"/>
    <lineage>
        <taxon>Eukaryota</taxon>
        <taxon>Metazoa</taxon>
        <taxon>Ecdysozoa</taxon>
        <taxon>Arthropoda</taxon>
        <taxon>Hexapoda</taxon>
        <taxon>Insecta</taxon>
        <taxon>Pterygota</taxon>
        <taxon>Neoptera</taxon>
        <taxon>Polyneoptera</taxon>
        <taxon>Dictyoptera</taxon>
        <taxon>Blattodea</taxon>
        <taxon>Blattoidea</taxon>
        <taxon>Blattidae</taxon>
        <taxon>Blattinae</taxon>
        <taxon>Periplaneta</taxon>
    </lineage>
</organism>
<evidence type="ECO:0000313" key="3">
    <source>
        <dbReference type="EMBL" id="KAJ4451801.1"/>
    </source>
</evidence>
<name>A0ABQ8U1E4_PERAM</name>
<feature type="region of interest" description="Disordered" evidence="1">
    <location>
        <begin position="212"/>
        <end position="233"/>
    </location>
</feature>
<keyword evidence="4" id="KW-1185">Reference proteome</keyword>
<evidence type="ECO:0000256" key="1">
    <source>
        <dbReference type="SAM" id="MobiDB-lite"/>
    </source>
</evidence>
<dbReference type="Proteomes" id="UP001148838">
    <property type="component" value="Unassembled WGS sequence"/>
</dbReference>
<dbReference type="InterPro" id="IPR005135">
    <property type="entry name" value="Endo/exonuclease/phosphatase"/>
</dbReference>
<dbReference type="Gene3D" id="3.60.10.10">
    <property type="entry name" value="Endonuclease/exonuclease/phosphatase"/>
    <property type="match status" value="1"/>
</dbReference>
<dbReference type="SUPFAM" id="SSF56219">
    <property type="entry name" value="DNase I-like"/>
    <property type="match status" value="1"/>
</dbReference>
<dbReference type="InterPro" id="IPR036691">
    <property type="entry name" value="Endo/exonu/phosph_ase_sf"/>
</dbReference>
<gene>
    <name evidence="3" type="ORF">ANN_03273</name>
</gene>
<protein>
    <recommendedName>
        <fullName evidence="2">Endonuclease/exonuclease/phosphatase domain-containing protein</fullName>
    </recommendedName>
</protein>
<proteinExistence type="predicted"/>
<sequence>MQDEIHKAMSRIKICFASLKDMLNDNIKGNSTPQDETIFNSDILILYETFLQEPRNINGFHAAHVLAKVGPEGRPSGGVSCYYNRDLGQAKNVETRENTVIIQLNNLQIAGIYIRPQSSADEVIEIIMTAQDQIDPEIPTLLAGDLSCRIDRPNSKSEAFLELMEEEGFTLINEAQNKTYISHNVSSTINLVFHRGNEIKCRSITTTTVSASTPIRKHLPSTPPQPTKRKSKPWFDSECYTTRNLVLEKLQEMKKTNKNYENLRLGYMHIKIKYNSLLKAKKQEYTQIKEEELLREAEIKPYRVLEPRRTKVTPSIAMTVWERHFADLLQKKNSHYHTEGRNSLTANERITEEEVWQAIERSKPRKAAGPDNISNLLLKGAMIYTGKIWAAIYNKCLQTSEIPTIWRESTVKVIYKGKGPQNTPQSYRGIALDCAPFKIMNNIILKKIHDSIMTVMPLEQRFPNFSSHGALFEAKVSRGAPRNVYFLVLSVYVV</sequence>
<comment type="caution">
    <text evidence="3">The sequence shown here is derived from an EMBL/GenBank/DDBJ whole genome shotgun (WGS) entry which is preliminary data.</text>
</comment>
<accession>A0ABQ8U1E4</accession>
<evidence type="ECO:0000259" key="2">
    <source>
        <dbReference type="Pfam" id="PF14529"/>
    </source>
</evidence>
<dbReference type="PANTHER" id="PTHR47510:SF3">
    <property type="entry name" value="ENDO_EXONUCLEASE_PHOSPHATASE DOMAIN-CONTAINING PROTEIN"/>
    <property type="match status" value="1"/>
</dbReference>
<feature type="domain" description="Endonuclease/exonuclease/phosphatase" evidence="2">
    <location>
        <begin position="108"/>
        <end position="207"/>
    </location>
</feature>
<evidence type="ECO:0000313" key="4">
    <source>
        <dbReference type="Proteomes" id="UP001148838"/>
    </source>
</evidence>
<dbReference type="PANTHER" id="PTHR47510">
    <property type="entry name" value="REVERSE TRANSCRIPTASE DOMAIN-CONTAINING PROTEIN"/>
    <property type="match status" value="1"/>
</dbReference>